<evidence type="ECO:0000256" key="3">
    <source>
        <dbReference type="ARBA" id="ARBA00022448"/>
    </source>
</evidence>
<feature type="region of interest" description="Disordered" evidence="5">
    <location>
        <begin position="192"/>
        <end position="211"/>
    </location>
</feature>
<dbReference type="CDD" id="cd15861">
    <property type="entry name" value="SNARE_SNAP25N_23N_29N_SEC9N"/>
    <property type="match status" value="1"/>
</dbReference>
<feature type="domain" description="T-SNARE coiled-coil homology" evidence="6">
    <location>
        <begin position="147"/>
        <end position="209"/>
    </location>
</feature>
<proteinExistence type="inferred from homology"/>
<reference evidence="7" key="1">
    <citation type="submission" date="2022-08" db="EMBL/GenBank/DDBJ databases">
        <title>Novel sulphate-reducing endosymbionts in the free-living metamonad Anaeramoeba.</title>
        <authorList>
            <person name="Jerlstrom-Hultqvist J."/>
            <person name="Cepicka I."/>
            <person name="Gallot-Lavallee L."/>
            <person name="Salas-Leiva D."/>
            <person name="Curtis B.A."/>
            <person name="Zahonova K."/>
            <person name="Pipaliya S."/>
            <person name="Dacks J."/>
            <person name="Roger A.J."/>
        </authorList>
    </citation>
    <scope>NUCLEOTIDE SEQUENCE</scope>
    <source>
        <strain evidence="7">Busselton2</strain>
    </source>
</reference>
<gene>
    <name evidence="7" type="ORF">M0812_27484</name>
</gene>
<comment type="similarity">
    <text evidence="2">Belongs to the SNAP-25 family.</text>
</comment>
<keyword evidence="3" id="KW-0813">Transport</keyword>
<evidence type="ECO:0000313" key="8">
    <source>
        <dbReference type="Proteomes" id="UP001146793"/>
    </source>
</evidence>
<dbReference type="PROSITE" id="PS50192">
    <property type="entry name" value="T_SNARE"/>
    <property type="match status" value="2"/>
</dbReference>
<feature type="domain" description="T-SNARE coiled-coil homology" evidence="6">
    <location>
        <begin position="10"/>
        <end position="72"/>
    </location>
</feature>
<evidence type="ECO:0000256" key="4">
    <source>
        <dbReference type="ARBA" id="ARBA00023136"/>
    </source>
</evidence>
<feature type="compositionally biased region" description="Polar residues" evidence="5">
    <location>
        <begin position="198"/>
        <end position="211"/>
    </location>
</feature>
<evidence type="ECO:0000256" key="1">
    <source>
        <dbReference type="ARBA" id="ARBA00004370"/>
    </source>
</evidence>
<evidence type="ECO:0000256" key="5">
    <source>
        <dbReference type="SAM" id="MobiDB-lite"/>
    </source>
</evidence>
<evidence type="ECO:0000256" key="2">
    <source>
        <dbReference type="ARBA" id="ARBA00009480"/>
    </source>
</evidence>
<comment type="caution">
    <text evidence="7">The sequence shown here is derived from an EMBL/GenBank/DDBJ whole genome shotgun (WGS) entry which is preliminary data.</text>
</comment>
<dbReference type="SMART" id="SM00397">
    <property type="entry name" value="t_SNARE"/>
    <property type="match status" value="2"/>
</dbReference>
<dbReference type="GO" id="GO:0031201">
    <property type="term" value="C:SNARE complex"/>
    <property type="evidence" value="ECO:0007669"/>
    <property type="project" value="InterPro"/>
</dbReference>
<comment type="subcellular location">
    <subcellularLocation>
        <location evidence="1">Membrane</location>
    </subcellularLocation>
</comment>
<dbReference type="GO" id="GO:0005886">
    <property type="term" value="C:plasma membrane"/>
    <property type="evidence" value="ECO:0007669"/>
    <property type="project" value="TreeGrafter"/>
</dbReference>
<dbReference type="GO" id="GO:0005484">
    <property type="term" value="F:SNAP receptor activity"/>
    <property type="evidence" value="ECO:0007669"/>
    <property type="project" value="InterPro"/>
</dbReference>
<dbReference type="CDD" id="cd15841">
    <property type="entry name" value="SNARE_Qc"/>
    <property type="match status" value="1"/>
</dbReference>
<protein>
    <submittedName>
        <fullName evidence="7">Synaptosomal-associated protein</fullName>
    </submittedName>
</protein>
<dbReference type="SUPFAM" id="SSF58038">
    <property type="entry name" value="SNARE fusion complex"/>
    <property type="match status" value="2"/>
</dbReference>
<feature type="region of interest" description="Disordered" evidence="5">
    <location>
        <begin position="83"/>
        <end position="117"/>
    </location>
</feature>
<dbReference type="Proteomes" id="UP001146793">
    <property type="component" value="Unassembled WGS sequence"/>
</dbReference>
<dbReference type="PANTHER" id="PTHR19305:SF9">
    <property type="entry name" value="SYNAPTOSOMAL-ASSOCIATED PROTEIN 29"/>
    <property type="match status" value="1"/>
</dbReference>
<dbReference type="Gene3D" id="1.20.5.110">
    <property type="match status" value="2"/>
</dbReference>
<sequence>MEESQLDYIQKITQESLESTRKTLSLTNETNQIGIETLNKLYLQGEQLNKINEDLVSIEDNSKKSGWLLKSMDGIIGMTKHLFSKEPTQKNDNKLNEIENKKSKEKKKEKEKEKEKEIEKEKLKKKEIKDESIYQEIERSLFSQEMCDMMDEQDENLNQISDLINGIKEISILQGEEIEKQNKKIDNLTEKVDRSNETTKSNNQKINKILN</sequence>
<dbReference type="EMBL" id="JANTQA010000070">
    <property type="protein sequence ID" value="KAJ3425052.1"/>
    <property type="molecule type" value="Genomic_DNA"/>
</dbReference>
<organism evidence="7 8">
    <name type="scientific">Anaeramoeba flamelloides</name>
    <dbReference type="NCBI Taxonomy" id="1746091"/>
    <lineage>
        <taxon>Eukaryota</taxon>
        <taxon>Metamonada</taxon>
        <taxon>Anaeramoebidae</taxon>
        <taxon>Anaeramoeba</taxon>
    </lineage>
</organism>
<dbReference type="InterPro" id="IPR000727">
    <property type="entry name" value="T_SNARE_dom"/>
</dbReference>
<keyword evidence="4" id="KW-0472">Membrane</keyword>
<dbReference type="InterPro" id="IPR044766">
    <property type="entry name" value="NPSN/SNAP25-like_N_SNARE"/>
</dbReference>
<accession>A0AAV7Y5E2</accession>
<dbReference type="AlphaFoldDB" id="A0AAV7Y5E2"/>
<dbReference type="PANTHER" id="PTHR19305">
    <property type="entry name" value="SYNAPTOSOMAL ASSOCIATED PROTEIN"/>
    <property type="match status" value="1"/>
</dbReference>
<evidence type="ECO:0000259" key="6">
    <source>
        <dbReference type="PROSITE" id="PS50192"/>
    </source>
</evidence>
<name>A0AAV7Y5E2_9EUKA</name>
<evidence type="ECO:0000313" key="7">
    <source>
        <dbReference type="EMBL" id="KAJ3425052.1"/>
    </source>
</evidence>